<dbReference type="Gene3D" id="3.30.40.10">
    <property type="entry name" value="Zinc/RING finger domain, C3HC4 (zinc finger)"/>
    <property type="match status" value="1"/>
</dbReference>
<dbReference type="PANTHER" id="PTHR46077">
    <property type="entry name" value="E3 UBIQUITIN-PROTEIN LIGASE TOPORS"/>
    <property type="match status" value="1"/>
</dbReference>
<keyword evidence="4" id="KW-0479">Metal-binding</keyword>
<sequence>MGSEPINPNLMAMNIFHDDFPLQLSTITMNKKKKKDCNKEFIRIRTSSSTDNDDDNVQQQCAICLEDIREKTRLLPCSHQFCQYCLFQWINVKLYCPVCRQNVEKLLFKNTTANSYDEVLIKSKSSSSSSTTTTTTTTTRIHDDFKDFLYQTSTMLKIGLKCLYEYFTNHAELKQVSMNNDDNNKLPIINMEDFRRGLYGSCSNRIIWIFFRNMTYQYNLSPYRDNQTICGFTTATNNIFRDVTLNFIREKPAIIARIVEFAKFDLENLQKVLNFQINTFIYSEIKNLLSTYDISSSEFRVNLRSLLQSYCQNSPDFSYKFFIELNNFARSNRTTVIDYVQNTSYIMPKMNKLSSTEIITLTESSSSSSSSSSDSDIQIIGTNSVNKRSRNVHNEDLLLSTPAGPSGLKKNPVLNTNNKFRNSHHCNVKNRIYNKKDIREMRRIIRNAYNSEYFYRKLLLEIKKKFYNFETVLNSRHFQHLTDYFKDVLLSSKLYRSNKLSSTVASKRTLTIDEINQRLKKNSSTTTPTTSSLSRSYSSSDSSSSSNGDNNISDCQIILEQYEYANQTKLNNQIMKHALSPSYSIASHLLMMPQINQIQFENHIYSEMAVLFVDVGDCDDGETDDPRYEF</sequence>
<dbReference type="InterPro" id="IPR013083">
    <property type="entry name" value="Znf_RING/FYVE/PHD"/>
</dbReference>
<dbReference type="InterPro" id="IPR017907">
    <property type="entry name" value="Znf_RING_CS"/>
</dbReference>
<dbReference type="PANTHER" id="PTHR46077:SF5">
    <property type="entry name" value="RING-TYPE DOMAIN-CONTAINING PROTEIN"/>
    <property type="match status" value="1"/>
</dbReference>
<feature type="domain" description="RING-type" evidence="9">
    <location>
        <begin position="61"/>
        <end position="100"/>
    </location>
</feature>
<dbReference type="GO" id="GO:0006513">
    <property type="term" value="P:protein monoubiquitination"/>
    <property type="evidence" value="ECO:0007669"/>
    <property type="project" value="TreeGrafter"/>
</dbReference>
<keyword evidence="6" id="KW-0862">Zinc</keyword>
<evidence type="ECO:0000259" key="9">
    <source>
        <dbReference type="PROSITE" id="PS50089"/>
    </source>
</evidence>
<dbReference type="PROSITE" id="PS00518">
    <property type="entry name" value="ZF_RING_1"/>
    <property type="match status" value="1"/>
</dbReference>
<evidence type="ECO:0000256" key="8">
    <source>
        <dbReference type="SAM" id="MobiDB-lite"/>
    </source>
</evidence>
<reference evidence="10" key="1">
    <citation type="submission" date="2013-05" db="EMBL/GenBank/DDBJ databases">
        <authorList>
            <person name="Yim A.K.Y."/>
            <person name="Chan T.F."/>
            <person name="Ji K.M."/>
            <person name="Liu X.Y."/>
            <person name="Zhou J.W."/>
            <person name="Li R.Q."/>
            <person name="Yang K.Y."/>
            <person name="Li J."/>
            <person name="Li M."/>
            <person name="Law P.T.W."/>
            <person name="Wu Y.L."/>
            <person name="Cai Z.L."/>
            <person name="Qin H."/>
            <person name="Bao Y."/>
            <person name="Leung R.K.K."/>
            <person name="Ng P.K.S."/>
            <person name="Zou J."/>
            <person name="Zhong X.J."/>
            <person name="Ran P.X."/>
            <person name="Zhong N.S."/>
            <person name="Liu Z.G."/>
            <person name="Tsui S.K.W."/>
        </authorList>
    </citation>
    <scope>NUCLEOTIDE SEQUENCE</scope>
    <source>
        <strain evidence="10">Derf</strain>
        <tissue evidence="10">Whole organism</tissue>
    </source>
</reference>
<dbReference type="InterPro" id="IPR001841">
    <property type="entry name" value="Znf_RING"/>
</dbReference>
<dbReference type="Pfam" id="PF00097">
    <property type="entry name" value="zf-C3HC4"/>
    <property type="match status" value="1"/>
</dbReference>
<dbReference type="GO" id="GO:0008270">
    <property type="term" value="F:zinc ion binding"/>
    <property type="evidence" value="ECO:0007669"/>
    <property type="project" value="UniProtKB-KW"/>
</dbReference>
<keyword evidence="5 7" id="KW-0863">Zinc-finger</keyword>
<keyword evidence="11" id="KW-1185">Reference proteome</keyword>
<evidence type="ECO:0000256" key="2">
    <source>
        <dbReference type="ARBA" id="ARBA00012483"/>
    </source>
</evidence>
<evidence type="ECO:0000256" key="3">
    <source>
        <dbReference type="ARBA" id="ARBA00022679"/>
    </source>
</evidence>
<name>A0A922L477_DERFA</name>
<comment type="catalytic activity">
    <reaction evidence="1">
        <text>S-ubiquitinyl-[E2 ubiquitin-conjugating enzyme]-L-cysteine + [acceptor protein]-L-lysine = [E2 ubiquitin-conjugating enzyme]-L-cysteine + N(6)-ubiquitinyl-[acceptor protein]-L-lysine.</text>
        <dbReference type="EC" id="2.3.2.27"/>
    </reaction>
</comment>
<dbReference type="InterPro" id="IPR018957">
    <property type="entry name" value="Znf_C3HC4_RING-type"/>
</dbReference>
<proteinExistence type="predicted"/>
<evidence type="ECO:0000256" key="5">
    <source>
        <dbReference type="ARBA" id="ARBA00022771"/>
    </source>
</evidence>
<gene>
    <name evidence="10" type="ORF">DERF_008337</name>
</gene>
<evidence type="ECO:0000313" key="10">
    <source>
        <dbReference type="EMBL" id="KAH9517693.1"/>
    </source>
</evidence>
<dbReference type="EC" id="2.3.2.27" evidence="2"/>
<dbReference type="PROSITE" id="PS50089">
    <property type="entry name" value="ZF_RING_2"/>
    <property type="match status" value="1"/>
</dbReference>
<evidence type="ECO:0000256" key="1">
    <source>
        <dbReference type="ARBA" id="ARBA00000900"/>
    </source>
</evidence>
<evidence type="ECO:0000256" key="4">
    <source>
        <dbReference type="ARBA" id="ARBA00022723"/>
    </source>
</evidence>
<dbReference type="SMART" id="SM00184">
    <property type="entry name" value="RING"/>
    <property type="match status" value="1"/>
</dbReference>
<keyword evidence="3" id="KW-0808">Transferase</keyword>
<dbReference type="AlphaFoldDB" id="A0A922L477"/>
<evidence type="ECO:0000256" key="6">
    <source>
        <dbReference type="ARBA" id="ARBA00022833"/>
    </source>
</evidence>
<protein>
    <recommendedName>
        <fullName evidence="2">RING-type E3 ubiquitin transferase</fullName>
        <ecNumber evidence="2">2.3.2.27</ecNumber>
    </recommendedName>
</protein>
<dbReference type="EMBL" id="ASGP02000003">
    <property type="protein sequence ID" value="KAH9517693.1"/>
    <property type="molecule type" value="Genomic_DNA"/>
</dbReference>
<organism evidence="10 11">
    <name type="scientific">Dermatophagoides farinae</name>
    <name type="common">American house dust mite</name>
    <dbReference type="NCBI Taxonomy" id="6954"/>
    <lineage>
        <taxon>Eukaryota</taxon>
        <taxon>Metazoa</taxon>
        <taxon>Ecdysozoa</taxon>
        <taxon>Arthropoda</taxon>
        <taxon>Chelicerata</taxon>
        <taxon>Arachnida</taxon>
        <taxon>Acari</taxon>
        <taxon>Acariformes</taxon>
        <taxon>Sarcoptiformes</taxon>
        <taxon>Astigmata</taxon>
        <taxon>Psoroptidia</taxon>
        <taxon>Analgoidea</taxon>
        <taxon>Pyroglyphidae</taxon>
        <taxon>Dermatophagoidinae</taxon>
        <taxon>Dermatophagoides</taxon>
    </lineage>
</organism>
<dbReference type="Proteomes" id="UP000790347">
    <property type="component" value="Unassembled WGS sequence"/>
</dbReference>
<evidence type="ECO:0000256" key="7">
    <source>
        <dbReference type="PROSITE-ProRule" id="PRU00175"/>
    </source>
</evidence>
<reference evidence="10" key="2">
    <citation type="journal article" date="2022" name="Res Sq">
        <title>Comparative Genomics Reveals Insights into the Divergent Evolution of Astigmatic Mites and Household Pest Adaptations.</title>
        <authorList>
            <person name="Xiong Q."/>
            <person name="Wan A.T.-Y."/>
            <person name="Liu X.-Y."/>
            <person name="Fung C.S.-H."/>
            <person name="Xiao X."/>
            <person name="Malainual N."/>
            <person name="Hou J."/>
            <person name="Wang L."/>
            <person name="Wang M."/>
            <person name="Yang K."/>
            <person name="Cui Y."/>
            <person name="Leung E."/>
            <person name="Nong W."/>
            <person name="Shin S.-K."/>
            <person name="Au S."/>
            <person name="Jeong K.Y."/>
            <person name="Chew F.T."/>
            <person name="Hui J."/>
            <person name="Leung T.F."/>
            <person name="Tungtrongchitr A."/>
            <person name="Zhong N."/>
            <person name="Liu Z."/>
            <person name="Tsui S."/>
        </authorList>
    </citation>
    <scope>NUCLEOTIDE SEQUENCE</scope>
    <source>
        <strain evidence="10">Derf</strain>
        <tissue evidence="10">Whole organism</tissue>
    </source>
</reference>
<comment type="caution">
    <text evidence="10">The sequence shown here is derived from an EMBL/GenBank/DDBJ whole genome shotgun (WGS) entry which is preliminary data.</text>
</comment>
<evidence type="ECO:0000313" key="11">
    <source>
        <dbReference type="Proteomes" id="UP000790347"/>
    </source>
</evidence>
<dbReference type="GO" id="GO:0000209">
    <property type="term" value="P:protein polyubiquitination"/>
    <property type="evidence" value="ECO:0007669"/>
    <property type="project" value="TreeGrafter"/>
</dbReference>
<feature type="compositionally biased region" description="Low complexity" evidence="8">
    <location>
        <begin position="523"/>
        <end position="546"/>
    </location>
</feature>
<accession>A0A922L477</accession>
<dbReference type="SUPFAM" id="SSF57850">
    <property type="entry name" value="RING/U-box"/>
    <property type="match status" value="1"/>
</dbReference>
<dbReference type="GO" id="GO:0061630">
    <property type="term" value="F:ubiquitin protein ligase activity"/>
    <property type="evidence" value="ECO:0007669"/>
    <property type="project" value="UniProtKB-EC"/>
</dbReference>
<feature type="region of interest" description="Disordered" evidence="8">
    <location>
        <begin position="521"/>
        <end position="548"/>
    </location>
</feature>